<sequence>TFGLLVTELFIASGSRCLTLTFASLNALGLVLLVLTHRRFNES</sequence>
<dbReference type="EMBL" id="BARU01025806">
    <property type="protein sequence ID" value="GAH70752.1"/>
    <property type="molecule type" value="Genomic_DNA"/>
</dbReference>
<keyword evidence="1" id="KW-0812">Transmembrane</keyword>
<dbReference type="AlphaFoldDB" id="X1HMN7"/>
<feature type="non-terminal residue" evidence="2">
    <location>
        <position position="1"/>
    </location>
</feature>
<proteinExistence type="predicted"/>
<keyword evidence="1" id="KW-1133">Transmembrane helix</keyword>
<gene>
    <name evidence="2" type="ORF">S03H2_41533</name>
</gene>
<evidence type="ECO:0000256" key="1">
    <source>
        <dbReference type="SAM" id="Phobius"/>
    </source>
</evidence>
<comment type="caution">
    <text evidence="2">The sequence shown here is derived from an EMBL/GenBank/DDBJ whole genome shotgun (WGS) entry which is preliminary data.</text>
</comment>
<evidence type="ECO:0000313" key="2">
    <source>
        <dbReference type="EMBL" id="GAH70752.1"/>
    </source>
</evidence>
<name>X1HMN7_9ZZZZ</name>
<feature type="transmembrane region" description="Helical" evidence="1">
    <location>
        <begin position="12"/>
        <end position="35"/>
    </location>
</feature>
<reference evidence="2" key="1">
    <citation type="journal article" date="2014" name="Front. Microbiol.">
        <title>High frequency of phylogenetically diverse reductive dehalogenase-homologous genes in deep subseafloor sedimentary metagenomes.</title>
        <authorList>
            <person name="Kawai M."/>
            <person name="Futagami T."/>
            <person name="Toyoda A."/>
            <person name="Takaki Y."/>
            <person name="Nishi S."/>
            <person name="Hori S."/>
            <person name="Arai W."/>
            <person name="Tsubouchi T."/>
            <person name="Morono Y."/>
            <person name="Uchiyama I."/>
            <person name="Ito T."/>
            <person name="Fujiyama A."/>
            <person name="Inagaki F."/>
            <person name="Takami H."/>
        </authorList>
    </citation>
    <scope>NUCLEOTIDE SEQUENCE</scope>
    <source>
        <strain evidence="2">Expedition CK06-06</strain>
    </source>
</reference>
<keyword evidence="1" id="KW-0472">Membrane</keyword>
<accession>X1HMN7</accession>
<protein>
    <submittedName>
        <fullName evidence="2">Uncharacterized protein</fullName>
    </submittedName>
</protein>
<organism evidence="2">
    <name type="scientific">marine sediment metagenome</name>
    <dbReference type="NCBI Taxonomy" id="412755"/>
    <lineage>
        <taxon>unclassified sequences</taxon>
        <taxon>metagenomes</taxon>
        <taxon>ecological metagenomes</taxon>
    </lineage>
</organism>